<proteinExistence type="predicted"/>
<gene>
    <name evidence="2" type="ORF">HK100_009855</name>
</gene>
<comment type="caution">
    <text evidence="2">The sequence shown here is derived from an EMBL/GenBank/DDBJ whole genome shotgun (WGS) entry which is preliminary data.</text>
</comment>
<accession>A0AAD5XA13</accession>
<dbReference type="EMBL" id="JADGJH010005209">
    <property type="protein sequence ID" value="KAJ3081569.1"/>
    <property type="molecule type" value="Genomic_DNA"/>
</dbReference>
<name>A0AAD5XA13_9FUNG</name>
<feature type="region of interest" description="Disordered" evidence="1">
    <location>
        <begin position="107"/>
        <end position="128"/>
    </location>
</feature>
<reference evidence="2" key="1">
    <citation type="submission" date="2020-05" db="EMBL/GenBank/DDBJ databases">
        <title>Phylogenomic resolution of chytrid fungi.</title>
        <authorList>
            <person name="Stajich J.E."/>
            <person name="Amses K."/>
            <person name="Simmons R."/>
            <person name="Seto K."/>
            <person name="Myers J."/>
            <person name="Bonds A."/>
            <person name="Quandt C.A."/>
            <person name="Barry K."/>
            <person name="Liu P."/>
            <person name="Grigoriev I."/>
            <person name="Longcore J.E."/>
            <person name="James T.Y."/>
        </authorList>
    </citation>
    <scope>NUCLEOTIDE SEQUENCE</scope>
    <source>
        <strain evidence="2">JEL0513</strain>
    </source>
</reference>
<organism evidence="2 3">
    <name type="scientific">Physocladia obscura</name>
    <dbReference type="NCBI Taxonomy" id="109957"/>
    <lineage>
        <taxon>Eukaryota</taxon>
        <taxon>Fungi</taxon>
        <taxon>Fungi incertae sedis</taxon>
        <taxon>Chytridiomycota</taxon>
        <taxon>Chytridiomycota incertae sedis</taxon>
        <taxon>Chytridiomycetes</taxon>
        <taxon>Chytridiales</taxon>
        <taxon>Chytriomycetaceae</taxon>
        <taxon>Physocladia</taxon>
    </lineage>
</organism>
<dbReference type="AlphaFoldDB" id="A0AAD5XA13"/>
<evidence type="ECO:0000313" key="3">
    <source>
        <dbReference type="Proteomes" id="UP001211907"/>
    </source>
</evidence>
<keyword evidence="3" id="KW-1185">Reference proteome</keyword>
<protein>
    <submittedName>
        <fullName evidence="2">Uncharacterized protein</fullName>
    </submittedName>
</protein>
<sequence length="128" mass="13782">SRAVANTPDIGEMFRSLSTPAPGSVSIFVDASLASACSNTLDFSTAATAVSSQPISIKAVYSGRRATSSALPAKSIMIEFSSSPIQRDSQRRRIVIKDSEEELYLNEDEDTLGHQNAIENNVTEDNEQ</sequence>
<evidence type="ECO:0000313" key="2">
    <source>
        <dbReference type="EMBL" id="KAJ3081569.1"/>
    </source>
</evidence>
<dbReference type="Proteomes" id="UP001211907">
    <property type="component" value="Unassembled WGS sequence"/>
</dbReference>
<evidence type="ECO:0000256" key="1">
    <source>
        <dbReference type="SAM" id="MobiDB-lite"/>
    </source>
</evidence>
<feature type="non-terminal residue" evidence="2">
    <location>
        <position position="1"/>
    </location>
</feature>